<name>A0A7T7I0I2_9ACTN</name>
<dbReference type="EMBL" id="CP066831">
    <property type="protein sequence ID" value="QQM38487.1"/>
    <property type="molecule type" value="Genomic_DNA"/>
</dbReference>
<dbReference type="GO" id="GO:0016874">
    <property type="term" value="F:ligase activity"/>
    <property type="evidence" value="ECO:0007669"/>
    <property type="project" value="UniProtKB-KW"/>
</dbReference>
<keyword evidence="3 4" id="KW-0067">ATP-binding</keyword>
<accession>A0A7T7I0I2</accession>
<evidence type="ECO:0000313" key="7">
    <source>
        <dbReference type="Proteomes" id="UP000595636"/>
    </source>
</evidence>
<evidence type="ECO:0000259" key="5">
    <source>
        <dbReference type="PROSITE" id="PS50975"/>
    </source>
</evidence>
<dbReference type="Gene3D" id="3.30.470.20">
    <property type="entry name" value="ATP-grasp fold, B domain"/>
    <property type="match status" value="1"/>
</dbReference>
<dbReference type="PROSITE" id="PS50975">
    <property type="entry name" value="ATP_GRASP"/>
    <property type="match status" value="1"/>
</dbReference>
<proteinExistence type="predicted"/>
<sequence>MHRPLEPSVSPRPRNVFVVGLDQANLRTLRAVTRAEELRFHRLLTIQELQHGEVAVPDLLDRARSVLDGFDEPVDAIVGYWDFPVSTLVALLGKEYGTRATSLESVVKCEHKYWSRLVQQEVATEHPRFGRVDLDATDPQPPEGVRFPMWLKPALSYSSELAYGVGDIKEFRTAVEHIGQGIHRVGRPFDYILDQLDLPQEMAGVGGRVCLAEETLNGVQVAVEGYEHDGEITVYGVLDSINYPDSTSFLRHQYPSALPDPVQQRLREVSRRVMRHIGWRQATFSIEFFYDPATDDISILEINPRHSQAHAELFAYVDGVANHHCMLALALGEDPAISPGQGPYALAAKWYYRWFADGVVREVPAPEELARIEKEIPGVRIDIVPDEGQRLSDVDQQDSYSYEVAHIFTGGADERELREKYDRCVAALRLAFDHPTDRKSDRTT</sequence>
<feature type="domain" description="ATP-grasp" evidence="5">
    <location>
        <begin position="116"/>
        <end position="331"/>
    </location>
</feature>
<evidence type="ECO:0000256" key="2">
    <source>
        <dbReference type="ARBA" id="ARBA00022741"/>
    </source>
</evidence>
<dbReference type="Pfam" id="PF13535">
    <property type="entry name" value="ATP-grasp_4"/>
    <property type="match status" value="1"/>
</dbReference>
<dbReference type="Proteomes" id="UP000595636">
    <property type="component" value="Chromosome"/>
</dbReference>
<gene>
    <name evidence="6" type="ORF">JEQ17_02710</name>
</gene>
<dbReference type="InterPro" id="IPR052032">
    <property type="entry name" value="ATP-dep_AA_Ligase"/>
</dbReference>
<dbReference type="PANTHER" id="PTHR43585">
    <property type="entry name" value="FUMIPYRROLE BIOSYNTHESIS PROTEIN C"/>
    <property type="match status" value="1"/>
</dbReference>
<keyword evidence="7" id="KW-1185">Reference proteome</keyword>
<dbReference type="AlphaFoldDB" id="A0A7T7I0I2"/>
<dbReference type="PANTHER" id="PTHR43585:SF2">
    <property type="entry name" value="ATP-GRASP ENZYME FSQD"/>
    <property type="match status" value="1"/>
</dbReference>
<keyword evidence="1" id="KW-0436">Ligase</keyword>
<dbReference type="InterPro" id="IPR011761">
    <property type="entry name" value="ATP-grasp"/>
</dbReference>
<dbReference type="GO" id="GO:0005524">
    <property type="term" value="F:ATP binding"/>
    <property type="evidence" value="ECO:0007669"/>
    <property type="project" value="UniProtKB-UniRule"/>
</dbReference>
<evidence type="ECO:0000256" key="3">
    <source>
        <dbReference type="ARBA" id="ARBA00022840"/>
    </source>
</evidence>
<dbReference type="KEGG" id="slf:JEQ17_02710"/>
<dbReference type="SUPFAM" id="SSF56059">
    <property type="entry name" value="Glutathione synthetase ATP-binding domain-like"/>
    <property type="match status" value="1"/>
</dbReference>
<evidence type="ECO:0000256" key="4">
    <source>
        <dbReference type="PROSITE-ProRule" id="PRU00409"/>
    </source>
</evidence>
<reference evidence="6 7" key="1">
    <citation type="submission" date="2020-12" db="EMBL/GenBank/DDBJ databases">
        <title>A novel species.</title>
        <authorList>
            <person name="Li K."/>
        </authorList>
    </citation>
    <scope>NUCLEOTIDE SEQUENCE [LARGE SCALE GENOMIC DNA]</scope>
    <source>
        <strain evidence="6 7">ZYC-3</strain>
    </source>
</reference>
<protein>
    <submittedName>
        <fullName evidence="6">ATP-grasp domain-containing protein</fullName>
    </submittedName>
</protein>
<dbReference type="GO" id="GO:0046872">
    <property type="term" value="F:metal ion binding"/>
    <property type="evidence" value="ECO:0007669"/>
    <property type="project" value="InterPro"/>
</dbReference>
<organism evidence="6 7">
    <name type="scientific">Streptomyces liliifuscus</name>
    <dbReference type="NCBI Taxonomy" id="2797636"/>
    <lineage>
        <taxon>Bacteria</taxon>
        <taxon>Bacillati</taxon>
        <taxon>Actinomycetota</taxon>
        <taxon>Actinomycetes</taxon>
        <taxon>Kitasatosporales</taxon>
        <taxon>Streptomycetaceae</taxon>
        <taxon>Streptomyces</taxon>
    </lineage>
</organism>
<evidence type="ECO:0000313" key="6">
    <source>
        <dbReference type="EMBL" id="QQM38487.1"/>
    </source>
</evidence>
<keyword evidence="2 4" id="KW-0547">Nucleotide-binding</keyword>
<evidence type="ECO:0000256" key="1">
    <source>
        <dbReference type="ARBA" id="ARBA00022598"/>
    </source>
</evidence>